<protein>
    <submittedName>
        <fullName evidence="2">Uncharacterized protein</fullName>
    </submittedName>
</protein>
<proteinExistence type="predicted"/>
<name>A0A2N9F5Z6_FAGSY</name>
<dbReference type="AlphaFoldDB" id="A0A2N9F5Z6"/>
<evidence type="ECO:0000313" key="2">
    <source>
        <dbReference type="EMBL" id="SPC82583.1"/>
    </source>
</evidence>
<dbReference type="EMBL" id="OIVN01000589">
    <property type="protein sequence ID" value="SPC82583.1"/>
    <property type="molecule type" value="Genomic_DNA"/>
</dbReference>
<gene>
    <name evidence="2" type="ORF">FSB_LOCUS10465</name>
</gene>
<feature type="region of interest" description="Disordered" evidence="1">
    <location>
        <begin position="333"/>
        <end position="353"/>
    </location>
</feature>
<reference evidence="2" key="1">
    <citation type="submission" date="2018-02" db="EMBL/GenBank/DDBJ databases">
        <authorList>
            <person name="Cohen D.B."/>
            <person name="Kent A.D."/>
        </authorList>
    </citation>
    <scope>NUCLEOTIDE SEQUENCE</scope>
</reference>
<accession>A0A2N9F5Z6</accession>
<evidence type="ECO:0000256" key="1">
    <source>
        <dbReference type="SAM" id="MobiDB-lite"/>
    </source>
</evidence>
<sequence>MGHAAYRQESSRCPLSNGINFAIIGVRTRELWLPEFGVSELFLCAFPMKIPVKRGMLSANREFHVVARSRYLSNAPGLAGQLVASRKDSACEGGCPGGKTHSRKSKIGLARYGPANGGHQSVFGPFEDSFPIGIPARPGRLCVQAWQRRWENSGIFSKALFRRPVFTRVVDVAPDVGFRRSWYHKKAYATYFPKVQALHRGELGSTRYDLANGGRWNVPYANGVRSNLGQTWSILVKLGQIWSKPSKLWEMCPGPHFEGFWARWTLVGLEMARSNLGQTLVKPGQTWSTLVKLGQTSGNASQAFFLGIFDGASPRRIRPAWFGLSRFACRHPRKSRRDGPIAGGGGPAAEGGIPVISRVGRSVCEHPEFRGSDLELGYCSCH</sequence>
<organism evidence="2">
    <name type="scientific">Fagus sylvatica</name>
    <name type="common">Beechnut</name>
    <dbReference type="NCBI Taxonomy" id="28930"/>
    <lineage>
        <taxon>Eukaryota</taxon>
        <taxon>Viridiplantae</taxon>
        <taxon>Streptophyta</taxon>
        <taxon>Embryophyta</taxon>
        <taxon>Tracheophyta</taxon>
        <taxon>Spermatophyta</taxon>
        <taxon>Magnoliopsida</taxon>
        <taxon>eudicotyledons</taxon>
        <taxon>Gunneridae</taxon>
        <taxon>Pentapetalae</taxon>
        <taxon>rosids</taxon>
        <taxon>fabids</taxon>
        <taxon>Fagales</taxon>
        <taxon>Fagaceae</taxon>
        <taxon>Fagus</taxon>
    </lineage>
</organism>